<dbReference type="EMBL" id="LNCD01000122">
    <property type="protein sequence ID" value="KWV44480.1"/>
    <property type="molecule type" value="Genomic_DNA"/>
</dbReference>
<gene>
    <name evidence="4" type="ORF">AS026_16435</name>
</gene>
<protein>
    <submittedName>
        <fullName evidence="4">Glycoside hydrolase family 43</fullName>
    </submittedName>
</protein>
<keyword evidence="1" id="KW-0175">Coiled coil</keyword>
<name>A0A125Q5E0_9HYPH</name>
<accession>A0A125Q5E0</accession>
<keyword evidence="2" id="KW-1133">Transmembrane helix</keyword>
<dbReference type="Gene3D" id="1.10.287.470">
    <property type="entry name" value="Helix hairpin bin"/>
    <property type="match status" value="2"/>
</dbReference>
<dbReference type="Pfam" id="PF25917">
    <property type="entry name" value="BSH_RND"/>
    <property type="match status" value="1"/>
</dbReference>
<keyword evidence="2" id="KW-0472">Membrane</keyword>
<evidence type="ECO:0000256" key="2">
    <source>
        <dbReference type="SAM" id="Phobius"/>
    </source>
</evidence>
<proteinExistence type="predicted"/>
<dbReference type="Gene3D" id="2.40.50.100">
    <property type="match status" value="2"/>
</dbReference>
<dbReference type="OrthoDB" id="9778236at2"/>
<dbReference type="Gene3D" id="2.40.30.170">
    <property type="match status" value="1"/>
</dbReference>
<keyword evidence="5" id="KW-1185">Reference proteome</keyword>
<organism evidence="4 5">
    <name type="scientific">Rhizobium altiplani</name>
    <dbReference type="NCBI Taxonomy" id="1864509"/>
    <lineage>
        <taxon>Bacteria</taxon>
        <taxon>Pseudomonadati</taxon>
        <taxon>Pseudomonadota</taxon>
        <taxon>Alphaproteobacteria</taxon>
        <taxon>Hyphomicrobiales</taxon>
        <taxon>Rhizobiaceae</taxon>
        <taxon>Rhizobium/Agrobacterium group</taxon>
        <taxon>Rhizobium</taxon>
    </lineage>
</organism>
<keyword evidence="2" id="KW-0812">Transmembrane</keyword>
<dbReference type="SUPFAM" id="SSF111369">
    <property type="entry name" value="HlyD-like secretion proteins"/>
    <property type="match status" value="2"/>
</dbReference>
<dbReference type="PRINTS" id="PR01490">
    <property type="entry name" value="RTXTOXIND"/>
</dbReference>
<evidence type="ECO:0000313" key="4">
    <source>
        <dbReference type="EMBL" id="KWV44480.1"/>
    </source>
</evidence>
<dbReference type="PANTHER" id="PTHR30438:SF2">
    <property type="entry name" value="MEMBRANE PROTEIN"/>
    <property type="match status" value="1"/>
</dbReference>
<dbReference type="AlphaFoldDB" id="A0A125Q5E0"/>
<sequence>MIKSAKGWIWGVVALIAIGVGYYAWTVLRNDGLPAGFAASNGRIEAVEIDISTKTAGRLKELLVREGDFVKAGQVLARMDTAQLEASKRQAEAQLRRAQIAVDTAHSLVAQREAERKSALAVIEQRKAQLDSAMKTNARSRQLLSSSTVSQQVVDDSEAAEQAARATLASAEASLAAADAAINAAKAQVIDAEAAVDAAKAQIESVETDIADSTLVAPRDGRIQYRIAQPGEVLSAGGRVLNLVDLGDVYMTFFLPTEQAGLASIGSDVRLVLDAAPQYTIPAKVSFVADVAQFTPKTVETEEERQKLTFRVRAQIPQELLQKYVQYVKTGLPGMAYVRLDPQAAWPEHLERNLVK</sequence>
<reference evidence="4 5" key="1">
    <citation type="submission" date="2015-11" db="EMBL/GenBank/DDBJ databases">
        <title>Draft Genome Sequence of the Strain BR 10423 (Rhizobium sp.) isolated from nodules of Mimosa pudica.</title>
        <authorList>
            <person name="Barauna A.C."/>
            <person name="Zilli J.E."/>
            <person name="Simoes-Araujo J.L."/>
            <person name="Reis V.M."/>
            <person name="James E.K."/>
            <person name="Reis F.B.Jr."/>
            <person name="Rouws L.F."/>
            <person name="Passos S.R."/>
            <person name="Gois S.R."/>
        </authorList>
    </citation>
    <scope>NUCLEOTIDE SEQUENCE [LARGE SCALE GENOMIC DNA]</scope>
    <source>
        <strain evidence="4 5">BR10423</strain>
    </source>
</reference>
<dbReference type="RefSeq" id="WP_062373654.1">
    <property type="nucleotide sequence ID" value="NZ_LNCD01000122.1"/>
</dbReference>
<dbReference type="Proteomes" id="UP000068164">
    <property type="component" value="Unassembled WGS sequence"/>
</dbReference>
<dbReference type="PANTHER" id="PTHR30438">
    <property type="entry name" value="36 KDA ANTIGEN-RELATED"/>
    <property type="match status" value="1"/>
</dbReference>
<evidence type="ECO:0000313" key="5">
    <source>
        <dbReference type="Proteomes" id="UP000068164"/>
    </source>
</evidence>
<keyword evidence="4" id="KW-0378">Hydrolase</keyword>
<comment type="caution">
    <text evidence="4">The sequence shown here is derived from an EMBL/GenBank/DDBJ whole genome shotgun (WGS) entry which is preliminary data.</text>
</comment>
<dbReference type="InterPro" id="IPR058625">
    <property type="entry name" value="MdtA-like_BSH"/>
</dbReference>
<evidence type="ECO:0000256" key="1">
    <source>
        <dbReference type="SAM" id="Coils"/>
    </source>
</evidence>
<feature type="transmembrane region" description="Helical" evidence="2">
    <location>
        <begin position="7"/>
        <end position="25"/>
    </location>
</feature>
<feature type="domain" description="Multidrug resistance protein MdtA-like barrel-sandwich hybrid" evidence="3">
    <location>
        <begin position="49"/>
        <end position="244"/>
    </location>
</feature>
<dbReference type="GO" id="GO:0005886">
    <property type="term" value="C:plasma membrane"/>
    <property type="evidence" value="ECO:0007669"/>
    <property type="project" value="TreeGrafter"/>
</dbReference>
<feature type="coiled-coil region" evidence="1">
    <location>
        <begin position="168"/>
        <end position="209"/>
    </location>
</feature>
<dbReference type="GO" id="GO:0016787">
    <property type="term" value="F:hydrolase activity"/>
    <property type="evidence" value="ECO:0007669"/>
    <property type="project" value="UniProtKB-KW"/>
</dbReference>
<dbReference type="FunFam" id="2.40.50.100:FF:000077">
    <property type="entry name" value="Glycoside hydrolase family 43"/>
    <property type="match status" value="1"/>
</dbReference>
<evidence type="ECO:0000259" key="3">
    <source>
        <dbReference type="Pfam" id="PF25917"/>
    </source>
</evidence>